<name>A0ACC3BML0_PYRYE</name>
<dbReference type="EMBL" id="CM020618">
    <property type="protein sequence ID" value="KAK1859184.1"/>
    <property type="molecule type" value="Genomic_DNA"/>
</dbReference>
<reference evidence="1" key="1">
    <citation type="submission" date="2019-11" db="EMBL/GenBank/DDBJ databases">
        <title>Nori genome reveals adaptations in red seaweeds to the harsh intertidal environment.</title>
        <authorList>
            <person name="Wang D."/>
            <person name="Mao Y."/>
        </authorList>
    </citation>
    <scope>NUCLEOTIDE SEQUENCE</scope>
    <source>
        <tissue evidence="1">Gametophyte</tissue>
    </source>
</reference>
<organism evidence="1 2">
    <name type="scientific">Pyropia yezoensis</name>
    <name type="common">Susabi-nori</name>
    <name type="synonym">Porphyra yezoensis</name>
    <dbReference type="NCBI Taxonomy" id="2788"/>
    <lineage>
        <taxon>Eukaryota</taxon>
        <taxon>Rhodophyta</taxon>
        <taxon>Bangiophyceae</taxon>
        <taxon>Bangiales</taxon>
        <taxon>Bangiaceae</taxon>
        <taxon>Pyropia</taxon>
    </lineage>
</organism>
<evidence type="ECO:0000313" key="1">
    <source>
        <dbReference type="EMBL" id="KAK1859184.1"/>
    </source>
</evidence>
<gene>
    <name evidence="1" type="ORF">I4F81_001781</name>
</gene>
<sequence length="230" mass="23780">MSRRKSTTPQPHSSRTSPGYRGAARKTAPPPTPPRGAAAVAAAAAASAGIASAAMAAGGSAAVTPRRGGGSGLGGGGSGSGRKAPKSPAPGSGRKKVAGQAARRPSPAPRKMAPPAPAAAAGGRSPRKRRYRPGTRALAEIRKLQKGTDLLIPRAPFCRVVREISMRYMPSLRWRVDAVEALQAAAEDYLVHLLEDAVLCAVHGGRVTVMHKDIMLARRIRGVNTDPHGY</sequence>
<accession>A0ACC3BML0</accession>
<protein>
    <submittedName>
        <fullName evidence="1">Uncharacterized protein</fullName>
    </submittedName>
</protein>
<proteinExistence type="predicted"/>
<comment type="caution">
    <text evidence="1">The sequence shown here is derived from an EMBL/GenBank/DDBJ whole genome shotgun (WGS) entry which is preliminary data.</text>
</comment>
<keyword evidence="2" id="KW-1185">Reference proteome</keyword>
<evidence type="ECO:0000313" key="2">
    <source>
        <dbReference type="Proteomes" id="UP000798662"/>
    </source>
</evidence>
<dbReference type="Proteomes" id="UP000798662">
    <property type="component" value="Chromosome 1"/>
</dbReference>